<sequence>MTASDIEFRPSLLDQLRRSLLIAEVRDSANADPLTRSGKLRRMAEEASARSLSADEVGEMRLAVAASVLADLAEQGWDLHAAPHSVFLIQPDPHPLPGETFDHAKARVREQLMRASNRQLASEAVQDFLRSVERDRVYADRIVSIKTLIDDGTTLASKLSTVAALPPDRRAVALRSVVQPAIQLCDDQARCEFTGLPLQDVWRYFRHTWSLEYNPLPGRTMRLLIRNKARPNWPVIGIAMLASPAANLYSRDEWIGWRLDDVIASILDDRLSASRVGEVLLQTVLNAIRDIRSDDLLSPAELADPTGAVFLKLQQAAARASVERQRDLKRRDRQLLARRDRAPPDSSLGLFSEEPSLETELLLGQLAGGEEGDTRGQDYEVLFDVDESSSGQPVDIRGFDRSKLTDADWLKLSGSSLFRRKRAEQLIPLLRCLKLFKAAGFEVAPGAALCEILLTKGGRNAVTLALRELRRQKLATEVADVAVCGAIAPYNHILGGKLVTLLMCSQEVRDLYAARYANQASEIASQLAGRTITRSADLKLLTTTSLYGIASSQYNRLKVKPGWHPKLSQGLAWEELRPSDGITVTHLSKLTLEYMRRLGKAVYGTNRINSVFGEGSSPRTRQVREGLNLIGINNDRVLKQSIGRRVYACELFPGARDSLTGFAKVAASRKSPAAATIARVWQERWLLPRIEKSFVLQRVEKCSPDLISQDLRERAKRATLERSEFEFERAPADALTADAVQDRLDL</sequence>
<evidence type="ECO:0000313" key="1">
    <source>
        <dbReference type="EMBL" id="MCB4821236.1"/>
    </source>
</evidence>
<gene>
    <name evidence="1" type="ORF">LHA35_05765</name>
</gene>
<keyword evidence="2" id="KW-1185">Reference proteome</keyword>
<dbReference type="InterPro" id="IPR025639">
    <property type="entry name" value="DruA"/>
</dbReference>
<comment type="caution">
    <text evidence="1">The sequence shown here is derived from an EMBL/GenBank/DDBJ whole genome shotgun (WGS) entry which is preliminary data.</text>
</comment>
<proteinExistence type="predicted"/>
<organism evidence="1 2">
    <name type="scientific">Roseicella aerolata</name>
    <dbReference type="NCBI Taxonomy" id="2883479"/>
    <lineage>
        <taxon>Bacteria</taxon>
        <taxon>Pseudomonadati</taxon>
        <taxon>Pseudomonadota</taxon>
        <taxon>Alphaproteobacteria</taxon>
        <taxon>Acetobacterales</taxon>
        <taxon>Roseomonadaceae</taxon>
        <taxon>Roseicella</taxon>
    </lineage>
</organism>
<dbReference type="AlphaFoldDB" id="A0A9X1IBK1"/>
<accession>A0A9X1IBK1</accession>
<protein>
    <submittedName>
        <fullName evidence="1">DUF4338 domain-containing protein</fullName>
    </submittedName>
</protein>
<dbReference type="Pfam" id="PF14236">
    <property type="entry name" value="DruA"/>
    <property type="match status" value="2"/>
</dbReference>
<dbReference type="RefSeq" id="WP_226605671.1">
    <property type="nucleotide sequence ID" value="NZ_JAJAQI010000006.1"/>
</dbReference>
<evidence type="ECO:0000313" key="2">
    <source>
        <dbReference type="Proteomes" id="UP001139311"/>
    </source>
</evidence>
<dbReference type="Proteomes" id="UP001139311">
    <property type="component" value="Unassembled WGS sequence"/>
</dbReference>
<name>A0A9X1IBK1_9PROT</name>
<dbReference type="EMBL" id="JAJAQI010000006">
    <property type="protein sequence ID" value="MCB4821236.1"/>
    <property type="molecule type" value="Genomic_DNA"/>
</dbReference>
<reference evidence="1" key="1">
    <citation type="submission" date="2021-10" db="EMBL/GenBank/DDBJ databases">
        <title>Roseicella aerolatum sp. nov., isolated from aerosols of e-waste dismantling site.</title>
        <authorList>
            <person name="Qin T."/>
        </authorList>
    </citation>
    <scope>NUCLEOTIDE SEQUENCE</scope>
    <source>
        <strain evidence="1">GB24</strain>
    </source>
</reference>